<evidence type="ECO:0000256" key="3">
    <source>
        <dbReference type="ARBA" id="ARBA00010705"/>
    </source>
</evidence>
<feature type="region of interest" description="Disordered" evidence="10">
    <location>
        <begin position="292"/>
        <end position="311"/>
    </location>
</feature>
<comment type="function">
    <text evidence="1">Accessory subunit of the mitochondrial membrane respiratory chain NADH dehydrogenase (Complex I), that is believed not to be involved in catalysis. Complex I functions in the transfer of electrons from NADH to the respiratory chain. The immediate electron acceptor for the enzyme is believed to be ubiquinone.</text>
</comment>
<dbReference type="PROSITE" id="PS51808">
    <property type="entry name" value="CHCH"/>
    <property type="match status" value="1"/>
</dbReference>
<comment type="subcellular location">
    <subcellularLocation>
        <location evidence="2">Mitochondrion</location>
    </subcellularLocation>
</comment>
<dbReference type="EMBL" id="BLKM01007458">
    <property type="protein sequence ID" value="GFG30697.1"/>
    <property type="molecule type" value="Genomic_DNA"/>
</dbReference>
<evidence type="ECO:0000256" key="4">
    <source>
        <dbReference type="ARBA" id="ARBA00022448"/>
    </source>
</evidence>
<evidence type="ECO:0000313" key="11">
    <source>
        <dbReference type="EMBL" id="GFG30697.1"/>
    </source>
</evidence>
<dbReference type="GO" id="GO:0005739">
    <property type="term" value="C:mitochondrion"/>
    <property type="evidence" value="ECO:0007669"/>
    <property type="project" value="UniProtKB-SubCell"/>
</dbReference>
<evidence type="ECO:0008006" key="13">
    <source>
        <dbReference type="Google" id="ProtNLM"/>
    </source>
</evidence>
<dbReference type="PANTHER" id="PTHR13344:SF0">
    <property type="entry name" value="NADH DEHYDROGENASE [UBIQUINONE] 1 ALPHA SUBCOMPLEX SUBUNIT 8"/>
    <property type="match status" value="1"/>
</dbReference>
<sequence>MLRAGQSFFKSRQLKEALSFSKTSRPAVGALPASYSMGTGVLSWRWKCLTAAFSLQKSLVVPNLTFPCSFPVLTFNVIFRHAPSSSRSIPLPSSFDDILVQVAQDGDGPILFSYMFIRGCDNELAVVVAFMYDKVDWRVCWEWVNSCCELREDLKMVVTADVYLPTEEELTVQEVNLSSPALRAGAFHYGKYCEFQNNEFMLCRKELDDPRRCIAEGKAVTSCALDFFRKIKKTCFKEFTQYANCLDKSSTNFDFEQCRKTQAVYDKCVLDNLGIERPPFGYFCEVKVHDTKRPKPEPKKPDVYPDYTPYLPDDYPRPPAKYGSRFHWIE</sequence>
<dbReference type="GO" id="GO:0006120">
    <property type="term" value="P:mitochondrial electron transport, NADH to ubiquinone"/>
    <property type="evidence" value="ECO:0007669"/>
    <property type="project" value="InterPro"/>
</dbReference>
<evidence type="ECO:0000256" key="10">
    <source>
        <dbReference type="SAM" id="MobiDB-lite"/>
    </source>
</evidence>
<evidence type="ECO:0000256" key="9">
    <source>
        <dbReference type="ARBA" id="ARBA00023157"/>
    </source>
</evidence>
<evidence type="ECO:0000256" key="6">
    <source>
        <dbReference type="ARBA" id="ARBA00022737"/>
    </source>
</evidence>
<accession>A0A6L2PKS1</accession>
<dbReference type="PANTHER" id="PTHR13344">
    <property type="entry name" value="NADH-UBIQUINONE OXIDOREDUCTASE"/>
    <property type="match status" value="1"/>
</dbReference>
<evidence type="ECO:0000256" key="1">
    <source>
        <dbReference type="ARBA" id="ARBA00003195"/>
    </source>
</evidence>
<dbReference type="AlphaFoldDB" id="A0A6L2PKS1"/>
<evidence type="ECO:0000313" key="12">
    <source>
        <dbReference type="Proteomes" id="UP000502823"/>
    </source>
</evidence>
<feature type="compositionally biased region" description="Basic and acidic residues" evidence="10">
    <location>
        <begin position="292"/>
        <end position="303"/>
    </location>
</feature>
<keyword evidence="4" id="KW-0813">Transport</keyword>
<dbReference type="FunCoup" id="A0A6L2PKS1">
    <property type="interactions" value="847"/>
</dbReference>
<reference evidence="12" key="1">
    <citation type="submission" date="2020-01" db="EMBL/GenBank/DDBJ databases">
        <title>Draft genome sequence of the Termite Coptotermes fromosanus.</title>
        <authorList>
            <person name="Itakura S."/>
            <person name="Yosikawa Y."/>
            <person name="Umezawa K."/>
        </authorList>
    </citation>
    <scope>NUCLEOTIDE SEQUENCE [LARGE SCALE GENOMIC DNA]</scope>
</reference>
<keyword evidence="7" id="KW-0249">Electron transport</keyword>
<dbReference type="InParanoid" id="A0A6L2PKS1"/>
<dbReference type="InterPro" id="IPR016680">
    <property type="entry name" value="NDUFA8"/>
</dbReference>
<keyword evidence="8" id="KW-0496">Mitochondrion</keyword>
<keyword evidence="9" id="KW-1015">Disulfide bond</keyword>
<keyword evidence="6" id="KW-0677">Repeat</keyword>
<comment type="caution">
    <text evidence="11">The sequence shown here is derived from an EMBL/GenBank/DDBJ whole genome shotgun (WGS) entry which is preliminary data.</text>
</comment>
<protein>
    <recommendedName>
        <fullName evidence="13">NADH dehydrogenase [ubiquinone] 1 alpha subcomplex subunit 8</fullName>
    </recommendedName>
</protein>
<keyword evidence="5" id="KW-0679">Respiratory chain</keyword>
<gene>
    <name evidence="11" type="ORF">Cfor_07474</name>
</gene>
<organism evidence="11 12">
    <name type="scientific">Coptotermes formosanus</name>
    <name type="common">Formosan subterranean termite</name>
    <dbReference type="NCBI Taxonomy" id="36987"/>
    <lineage>
        <taxon>Eukaryota</taxon>
        <taxon>Metazoa</taxon>
        <taxon>Ecdysozoa</taxon>
        <taxon>Arthropoda</taxon>
        <taxon>Hexapoda</taxon>
        <taxon>Insecta</taxon>
        <taxon>Pterygota</taxon>
        <taxon>Neoptera</taxon>
        <taxon>Polyneoptera</taxon>
        <taxon>Dictyoptera</taxon>
        <taxon>Blattodea</taxon>
        <taxon>Blattoidea</taxon>
        <taxon>Termitoidae</taxon>
        <taxon>Rhinotermitidae</taxon>
        <taxon>Coptotermes</taxon>
    </lineage>
</organism>
<evidence type="ECO:0000256" key="2">
    <source>
        <dbReference type="ARBA" id="ARBA00004173"/>
    </source>
</evidence>
<evidence type="ECO:0000256" key="7">
    <source>
        <dbReference type="ARBA" id="ARBA00022982"/>
    </source>
</evidence>
<name>A0A6L2PKS1_COPFO</name>
<dbReference type="OrthoDB" id="276296at2759"/>
<comment type="similarity">
    <text evidence="3">Belongs to the complex I NDUFA8 subunit family.</text>
</comment>
<dbReference type="Proteomes" id="UP000502823">
    <property type="component" value="Unassembled WGS sequence"/>
</dbReference>
<proteinExistence type="inferred from homology"/>
<evidence type="ECO:0000256" key="5">
    <source>
        <dbReference type="ARBA" id="ARBA00022660"/>
    </source>
</evidence>
<keyword evidence="12" id="KW-1185">Reference proteome</keyword>
<evidence type="ECO:0000256" key="8">
    <source>
        <dbReference type="ARBA" id="ARBA00023128"/>
    </source>
</evidence>